<gene>
    <name evidence="1" type="ORF">PHPALM_5248</name>
</gene>
<organism evidence="1 2">
    <name type="scientific">Phytophthora palmivora</name>
    <dbReference type="NCBI Taxonomy" id="4796"/>
    <lineage>
        <taxon>Eukaryota</taxon>
        <taxon>Sar</taxon>
        <taxon>Stramenopiles</taxon>
        <taxon>Oomycota</taxon>
        <taxon>Peronosporomycetes</taxon>
        <taxon>Peronosporales</taxon>
        <taxon>Peronosporaceae</taxon>
        <taxon>Phytophthora</taxon>
    </lineage>
</organism>
<evidence type="ECO:0000313" key="1">
    <source>
        <dbReference type="EMBL" id="POM77375.1"/>
    </source>
</evidence>
<keyword evidence="2" id="KW-1185">Reference proteome</keyword>
<name>A0A2P4YHT2_9STRA</name>
<comment type="caution">
    <text evidence="1">The sequence shown here is derived from an EMBL/GenBank/DDBJ whole genome shotgun (WGS) entry which is preliminary data.</text>
</comment>
<dbReference type="Proteomes" id="UP000237271">
    <property type="component" value="Unassembled WGS sequence"/>
</dbReference>
<reference evidence="1 2" key="1">
    <citation type="journal article" date="2017" name="Genome Biol. Evol.">
        <title>Phytophthora megakarya and P. palmivora, closely related causal agents of cacao black pod rot, underwent increases in genome sizes and gene numbers by different mechanisms.</title>
        <authorList>
            <person name="Ali S.S."/>
            <person name="Shao J."/>
            <person name="Lary D.J."/>
            <person name="Kronmiller B."/>
            <person name="Shen D."/>
            <person name="Strem M.D."/>
            <person name="Amoako-Attah I."/>
            <person name="Akrofi A.Y."/>
            <person name="Begoude B.A."/>
            <person name="Ten Hoopen G.M."/>
            <person name="Coulibaly K."/>
            <person name="Kebe B.I."/>
            <person name="Melnick R.L."/>
            <person name="Guiltinan M.J."/>
            <person name="Tyler B.M."/>
            <person name="Meinhardt L.W."/>
            <person name="Bailey B.A."/>
        </authorList>
    </citation>
    <scope>NUCLEOTIDE SEQUENCE [LARGE SCALE GENOMIC DNA]</scope>
    <source>
        <strain evidence="2">sbr112.9</strain>
    </source>
</reference>
<evidence type="ECO:0008006" key="3">
    <source>
        <dbReference type="Google" id="ProtNLM"/>
    </source>
</evidence>
<accession>A0A2P4YHT2</accession>
<dbReference type="EMBL" id="NCKW01002668">
    <property type="protein sequence ID" value="POM77375.1"/>
    <property type="molecule type" value="Genomic_DNA"/>
</dbReference>
<proteinExistence type="predicted"/>
<dbReference type="OrthoDB" id="126917at2759"/>
<dbReference type="AlphaFoldDB" id="A0A2P4YHT2"/>
<protein>
    <recommendedName>
        <fullName evidence="3">ATP-binding cassette (ABC) Superfamily</fullName>
    </recommendedName>
</protein>
<evidence type="ECO:0000313" key="2">
    <source>
        <dbReference type="Proteomes" id="UP000237271"/>
    </source>
</evidence>
<sequence>MGVPSFKMNHSLSTTSRPLGVYCRHEIDLVPGTKCLLGRPENATTQTQAEDLFWRWVSRKNVTVQELKELREDRLLYYVLGQFEAPPSSV</sequence>